<comment type="cofactor">
    <cofactor evidence="4">
        <name>Mg(2+)</name>
        <dbReference type="ChEBI" id="CHEBI:18420"/>
    </cofactor>
</comment>
<dbReference type="CDD" id="cd07033">
    <property type="entry name" value="TPP_PYR_DXS_TK_like"/>
    <property type="match status" value="1"/>
</dbReference>
<dbReference type="InterPro" id="IPR051424">
    <property type="entry name" value="Transketolase-like"/>
</dbReference>
<dbReference type="NCBIfam" id="NF004559">
    <property type="entry name" value="PRK05899.2-5"/>
    <property type="match status" value="1"/>
</dbReference>
<keyword evidence="12" id="KW-0460">Magnesium</keyword>
<feature type="domain" description="Transketolase-like pyrimidine-binding" evidence="14">
    <location>
        <begin position="314"/>
        <end position="478"/>
    </location>
</feature>
<evidence type="ECO:0000256" key="9">
    <source>
        <dbReference type="ARBA" id="ARBA00022679"/>
    </source>
</evidence>
<gene>
    <name evidence="15" type="ORF">RF11_05958</name>
</gene>
<dbReference type="SUPFAM" id="SSF52518">
    <property type="entry name" value="Thiamin diphosphate-binding fold (THDP-binding)"/>
    <property type="match status" value="2"/>
</dbReference>
<evidence type="ECO:0000256" key="7">
    <source>
        <dbReference type="ARBA" id="ARBA00011738"/>
    </source>
</evidence>
<dbReference type="CDD" id="cd02012">
    <property type="entry name" value="TPP_TK"/>
    <property type="match status" value="1"/>
</dbReference>
<evidence type="ECO:0000256" key="6">
    <source>
        <dbReference type="ARBA" id="ARBA00007131"/>
    </source>
</evidence>
<evidence type="ECO:0000256" key="1">
    <source>
        <dbReference type="ARBA" id="ARBA00001913"/>
    </source>
</evidence>
<dbReference type="SUPFAM" id="SSF52922">
    <property type="entry name" value="TK C-terminal domain-like"/>
    <property type="match status" value="1"/>
</dbReference>
<dbReference type="InterPro" id="IPR009014">
    <property type="entry name" value="Transketo_C/PFOR_II"/>
</dbReference>
<organism evidence="15 16">
    <name type="scientific">Thelohanellus kitauei</name>
    <name type="common">Myxosporean</name>
    <dbReference type="NCBI Taxonomy" id="669202"/>
    <lineage>
        <taxon>Eukaryota</taxon>
        <taxon>Metazoa</taxon>
        <taxon>Cnidaria</taxon>
        <taxon>Myxozoa</taxon>
        <taxon>Myxosporea</taxon>
        <taxon>Bivalvulida</taxon>
        <taxon>Platysporina</taxon>
        <taxon>Myxobolidae</taxon>
        <taxon>Thelohanellus</taxon>
    </lineage>
</organism>
<dbReference type="GO" id="GO:0004802">
    <property type="term" value="F:transketolase activity"/>
    <property type="evidence" value="ECO:0007669"/>
    <property type="project" value="UniProtKB-EC"/>
</dbReference>
<dbReference type="PANTHER" id="PTHR43195:SF1">
    <property type="entry name" value="FI06132P-RELATED"/>
    <property type="match status" value="1"/>
</dbReference>
<comment type="cofactor">
    <cofactor evidence="2">
        <name>Mn(2+)</name>
        <dbReference type="ChEBI" id="CHEBI:29035"/>
    </cofactor>
</comment>
<comment type="cofactor">
    <cofactor evidence="1">
        <name>Ca(2+)</name>
        <dbReference type="ChEBI" id="CHEBI:29108"/>
    </cofactor>
</comment>
<proteinExistence type="inferred from homology"/>
<dbReference type="FunFam" id="3.40.50.970:FF:000129">
    <property type="entry name" value="Transketolase"/>
    <property type="match status" value="1"/>
</dbReference>
<comment type="caution">
    <text evidence="15">The sequence shown here is derived from an EMBL/GenBank/DDBJ whole genome shotgun (WGS) entry which is preliminary data.</text>
</comment>
<dbReference type="GO" id="GO:0046872">
    <property type="term" value="F:metal ion binding"/>
    <property type="evidence" value="ECO:0007669"/>
    <property type="project" value="UniProtKB-KW"/>
</dbReference>
<dbReference type="EC" id="2.2.1.1" evidence="8"/>
<dbReference type="PANTHER" id="PTHR43195">
    <property type="entry name" value="TRANSKETOLASE"/>
    <property type="match status" value="1"/>
</dbReference>
<evidence type="ECO:0000256" key="10">
    <source>
        <dbReference type="ARBA" id="ARBA00022723"/>
    </source>
</evidence>
<dbReference type="OMA" id="ADYMRGS"/>
<evidence type="ECO:0000256" key="8">
    <source>
        <dbReference type="ARBA" id="ARBA00013152"/>
    </source>
</evidence>
<dbReference type="InterPro" id="IPR005474">
    <property type="entry name" value="Transketolase_N"/>
</dbReference>
<dbReference type="Proteomes" id="UP000031668">
    <property type="component" value="Unassembled WGS sequence"/>
</dbReference>
<sequence>MDSQLVQDLQDVAHILRIHSIQMTDVTGTGHPTSCSSIAEIISVLFFHAMKYSVKYPLHPSGDRFILSKGHAAPILYAAWAEAGLFDKKKLLTLRLIDSDLEGHPTPRLNFIDVATGSLGQGIGVAVGMAYDALKIAKDSYRVYCVLGDGECAEGSVWESLAFASFYNLHNFVAIVDINELGQSDYTCLRGDLDTYRKRWEAFGFQALVVDGHNVQELLSAFQSLRAQESKPGVILAHTKKGAFFPGIEGSPKWHGKALGSSSKSVIDHLLSLIKNRSIDPKSLLREDQFSAPTINTRLPQLSEPPQYDMGKEVATRFAAGCALKKLGDASNRIIVCDADVKNSTFTDMFKASFPARFIDCYIAEQVLVGVATGLSRRTGHIVFLSTFAAFLTRAFDQFRMAAISYSTFKVIGTHCGVSIGEDGGSQMGLEDLAMFRSLPNSVVLYPSDAVSAERAVELAAGLPCLVYVRTSRPSMRTIYPKGEVFEVGKSKICVKSPSDQILVIGGGVTLIEALDAAESLRSSNIHVRVMDIFSVKPIDKASIVENATECGNLILTVEDHYLEGGIGEAVSSCLSPFGMFVVHKVFVDSLPRSGKPRELLDMFDLSSAKIAQKIKDIFENKEKQ</sequence>
<evidence type="ECO:0000256" key="12">
    <source>
        <dbReference type="ARBA" id="ARBA00022842"/>
    </source>
</evidence>
<keyword evidence="9" id="KW-0808">Transferase</keyword>
<dbReference type="EMBL" id="JWZT01004047">
    <property type="protein sequence ID" value="KII64982.1"/>
    <property type="molecule type" value="Genomic_DNA"/>
</dbReference>
<comment type="similarity">
    <text evidence="6">Belongs to the transketolase family.</text>
</comment>
<dbReference type="AlphaFoldDB" id="A0A0C2MTD9"/>
<evidence type="ECO:0000256" key="5">
    <source>
        <dbReference type="ARBA" id="ARBA00001964"/>
    </source>
</evidence>
<dbReference type="Pfam" id="PF02780">
    <property type="entry name" value="Transketolase_C"/>
    <property type="match status" value="1"/>
</dbReference>
<evidence type="ECO:0000313" key="15">
    <source>
        <dbReference type="EMBL" id="KII64982.1"/>
    </source>
</evidence>
<dbReference type="Gene3D" id="3.40.50.920">
    <property type="match status" value="1"/>
</dbReference>
<evidence type="ECO:0000256" key="11">
    <source>
        <dbReference type="ARBA" id="ARBA00022837"/>
    </source>
</evidence>
<dbReference type="InterPro" id="IPR005475">
    <property type="entry name" value="Transketolase-like_Pyr-bd"/>
</dbReference>
<keyword evidence="13" id="KW-0786">Thiamine pyrophosphate</keyword>
<dbReference type="SMART" id="SM00861">
    <property type="entry name" value="Transket_pyr"/>
    <property type="match status" value="1"/>
</dbReference>
<evidence type="ECO:0000256" key="3">
    <source>
        <dbReference type="ARBA" id="ARBA00001941"/>
    </source>
</evidence>
<evidence type="ECO:0000256" key="2">
    <source>
        <dbReference type="ARBA" id="ARBA00001936"/>
    </source>
</evidence>
<comment type="cofactor">
    <cofactor evidence="3">
        <name>Co(2+)</name>
        <dbReference type="ChEBI" id="CHEBI:48828"/>
    </cofactor>
</comment>
<protein>
    <recommendedName>
        <fullName evidence="8">transketolase</fullName>
        <ecNumber evidence="8">2.2.1.1</ecNumber>
    </recommendedName>
</protein>
<dbReference type="Gene3D" id="3.40.50.970">
    <property type="match status" value="2"/>
</dbReference>
<dbReference type="GO" id="GO:0030976">
    <property type="term" value="F:thiamine pyrophosphate binding"/>
    <property type="evidence" value="ECO:0007669"/>
    <property type="project" value="TreeGrafter"/>
</dbReference>
<keyword evidence="10" id="KW-0479">Metal-binding</keyword>
<evidence type="ECO:0000256" key="13">
    <source>
        <dbReference type="ARBA" id="ARBA00023052"/>
    </source>
</evidence>
<dbReference type="InterPro" id="IPR029061">
    <property type="entry name" value="THDP-binding"/>
</dbReference>
<accession>A0A0C2MTD9</accession>
<evidence type="ECO:0000256" key="4">
    <source>
        <dbReference type="ARBA" id="ARBA00001946"/>
    </source>
</evidence>
<evidence type="ECO:0000313" key="16">
    <source>
        <dbReference type="Proteomes" id="UP000031668"/>
    </source>
</evidence>
<name>A0A0C2MTD9_THEKT</name>
<dbReference type="OrthoDB" id="10267175at2759"/>
<keyword evidence="16" id="KW-1185">Reference proteome</keyword>
<comment type="cofactor">
    <cofactor evidence="5">
        <name>thiamine diphosphate</name>
        <dbReference type="ChEBI" id="CHEBI:58937"/>
    </cofactor>
</comment>
<reference evidence="15 16" key="1">
    <citation type="journal article" date="2014" name="Genome Biol. Evol.">
        <title>The genome of the myxosporean Thelohanellus kitauei shows adaptations to nutrient acquisition within its fish host.</title>
        <authorList>
            <person name="Yang Y."/>
            <person name="Xiong J."/>
            <person name="Zhou Z."/>
            <person name="Huo F."/>
            <person name="Miao W."/>
            <person name="Ran C."/>
            <person name="Liu Y."/>
            <person name="Zhang J."/>
            <person name="Feng J."/>
            <person name="Wang M."/>
            <person name="Wang M."/>
            <person name="Wang L."/>
            <person name="Yao B."/>
        </authorList>
    </citation>
    <scope>NUCLEOTIDE SEQUENCE [LARGE SCALE GENOMIC DNA]</scope>
    <source>
        <strain evidence="15">Wuqing</strain>
    </source>
</reference>
<comment type="subunit">
    <text evidence="7">Homodimer.</text>
</comment>
<dbReference type="Pfam" id="PF02779">
    <property type="entry name" value="Transket_pyr"/>
    <property type="match status" value="1"/>
</dbReference>
<evidence type="ECO:0000259" key="14">
    <source>
        <dbReference type="SMART" id="SM00861"/>
    </source>
</evidence>
<dbReference type="InterPro" id="IPR033248">
    <property type="entry name" value="Transketolase_C"/>
</dbReference>
<dbReference type="GO" id="GO:0005737">
    <property type="term" value="C:cytoplasm"/>
    <property type="evidence" value="ECO:0007669"/>
    <property type="project" value="UniProtKB-ARBA"/>
</dbReference>
<dbReference type="Pfam" id="PF00456">
    <property type="entry name" value="Transketolase_N"/>
    <property type="match status" value="1"/>
</dbReference>
<keyword evidence="11" id="KW-0106">Calcium</keyword>